<dbReference type="Pfam" id="PF08546">
    <property type="entry name" value="ApbA_C"/>
    <property type="match status" value="1"/>
</dbReference>
<organism evidence="8 9">
    <name type="scientific">Macrococcus epidermidis</name>
    <dbReference type="NCBI Taxonomy" id="1902580"/>
    <lineage>
        <taxon>Bacteria</taxon>
        <taxon>Bacillati</taxon>
        <taxon>Bacillota</taxon>
        <taxon>Bacilli</taxon>
        <taxon>Bacillales</taxon>
        <taxon>Staphylococcaceae</taxon>
        <taxon>Macrococcus</taxon>
    </lineage>
</organism>
<evidence type="ECO:0000313" key="9">
    <source>
        <dbReference type="Proteomes" id="UP000249808"/>
    </source>
</evidence>
<sequence length="288" mass="33056">MMKNIAIIGAGAVGSIILHLISKDKSLNIDIFATNKRDINLQIDNKKISLPYKTQMLKESSKKYDVIFITTKAYTLKDIVPYIENITHPETIIIICQNGYSQTERITHPNTFHAVVYISGQKKDDIVIYFRDNRLVLPNNAHTNKLQSIFLNTDLDITISDNYLQQIWFKLLVNLGINSMTALTKNTAQVLKVEEVNQVLNQLLKEGIAVANKDGLTFNEDTIDEILNIYNGYPDHMGTSMYYDVQENALTEFEFIQGYIYTRARHHQLNTPLLDIVYALLKGYQYNR</sequence>
<gene>
    <name evidence="8" type="ORF">BHU61_03835</name>
</gene>
<dbReference type="InterPro" id="IPR003710">
    <property type="entry name" value="ApbA"/>
</dbReference>
<evidence type="ECO:0000313" key="8">
    <source>
        <dbReference type="EMBL" id="RAK46599.1"/>
    </source>
</evidence>
<keyword evidence="9" id="KW-1185">Reference proteome</keyword>
<comment type="function">
    <text evidence="5">Catalyzes the NADPH-dependent reduction of ketopantoate into pantoic acid.</text>
</comment>
<proteinExistence type="inferred from homology"/>
<reference evidence="8 9" key="1">
    <citation type="journal article" date="2018" name="Front. Microbiol.">
        <title>Description and Comparative Genomics of Macrococcus caseolyticus subsp. hominis subsp. nov., Macrococcus goetzii sp. nov., Macrococcus epidermidis sp. nov., and Macrococcus bohemicus sp. nov., Novel Macrococci From Human Clinical Material With Virulence Potential and Suspected Uptake of Foreign DNA by Natural Transformation.</title>
        <authorList>
            <person name="Maslanova I."/>
            <person name="Wertheimer Z."/>
            <person name="Sedlacek I."/>
            <person name="Svec P."/>
            <person name="Indrakova A."/>
            <person name="Kovarovic V."/>
            <person name="Schumann P."/>
            <person name="Sproer C."/>
            <person name="Kralova S."/>
            <person name="Sedo O."/>
            <person name="Kristofova L."/>
            <person name="Vrbovska V."/>
            <person name="Fuzik T."/>
            <person name="Petras P."/>
            <person name="Zdrahal Z."/>
            <person name="Ruzickova V."/>
            <person name="Doskar J."/>
            <person name="Pantucek R."/>
        </authorList>
    </citation>
    <scope>NUCLEOTIDE SEQUENCE [LARGE SCALE GENOMIC DNA]</scope>
    <source>
        <strain evidence="8 9">01/688</strain>
    </source>
</reference>
<dbReference type="SUPFAM" id="SSF51735">
    <property type="entry name" value="NAD(P)-binding Rossmann-fold domains"/>
    <property type="match status" value="1"/>
</dbReference>
<keyword evidence="5" id="KW-0566">Pantothenate biosynthesis</keyword>
<dbReference type="GO" id="GO:0015940">
    <property type="term" value="P:pantothenate biosynthetic process"/>
    <property type="evidence" value="ECO:0007669"/>
    <property type="project" value="UniProtKB-UniPathway"/>
</dbReference>
<dbReference type="InterPro" id="IPR013332">
    <property type="entry name" value="KPR_N"/>
</dbReference>
<dbReference type="InterPro" id="IPR051402">
    <property type="entry name" value="KPR-Related"/>
</dbReference>
<evidence type="ECO:0000256" key="2">
    <source>
        <dbReference type="ARBA" id="ARBA00022857"/>
    </source>
</evidence>
<dbReference type="GO" id="GO:0004616">
    <property type="term" value="F:phosphogluconate dehydrogenase (decarboxylating) activity"/>
    <property type="evidence" value="ECO:0007669"/>
    <property type="project" value="UniProtKB-EC"/>
</dbReference>
<dbReference type="NCBIfam" id="TIGR00745">
    <property type="entry name" value="apbA_panE"/>
    <property type="match status" value="1"/>
</dbReference>
<evidence type="ECO:0000259" key="7">
    <source>
        <dbReference type="Pfam" id="PF08546"/>
    </source>
</evidence>
<evidence type="ECO:0000256" key="5">
    <source>
        <dbReference type="RuleBase" id="RU362068"/>
    </source>
</evidence>
<dbReference type="GO" id="GO:0008677">
    <property type="term" value="F:2-dehydropantoate 2-reductase activity"/>
    <property type="evidence" value="ECO:0007669"/>
    <property type="project" value="UniProtKB-EC"/>
</dbReference>
<dbReference type="InterPro" id="IPR013752">
    <property type="entry name" value="KPA_reductase"/>
</dbReference>
<evidence type="ECO:0000256" key="3">
    <source>
        <dbReference type="ARBA" id="ARBA00023002"/>
    </source>
</evidence>
<dbReference type="UniPathway" id="UPA00028">
    <property type="reaction ID" value="UER00004"/>
</dbReference>
<accession>A0A327ZWI8</accession>
<comment type="pathway">
    <text evidence="5">Cofactor biosynthesis; (R)-pantothenate biosynthesis; (R)-pantoate from 3-methyl-2-oxobutanoate: step 2/2.</text>
</comment>
<dbReference type="FunFam" id="1.10.1040.10:FF:000017">
    <property type="entry name" value="2-dehydropantoate 2-reductase"/>
    <property type="match status" value="1"/>
</dbReference>
<comment type="caution">
    <text evidence="8">The sequence shown here is derived from an EMBL/GenBank/DDBJ whole genome shotgun (WGS) entry which is preliminary data.</text>
</comment>
<dbReference type="Proteomes" id="UP000249808">
    <property type="component" value="Unassembled WGS sequence"/>
</dbReference>
<dbReference type="PANTHER" id="PTHR21708">
    <property type="entry name" value="PROBABLE 2-DEHYDROPANTOATE 2-REDUCTASE"/>
    <property type="match status" value="1"/>
</dbReference>
<keyword evidence="2 5" id="KW-0521">NADP</keyword>
<dbReference type="SUPFAM" id="SSF48179">
    <property type="entry name" value="6-phosphogluconate dehydrogenase C-terminal domain-like"/>
    <property type="match status" value="1"/>
</dbReference>
<dbReference type="InterPro" id="IPR013328">
    <property type="entry name" value="6PGD_dom2"/>
</dbReference>
<dbReference type="GO" id="GO:0005737">
    <property type="term" value="C:cytoplasm"/>
    <property type="evidence" value="ECO:0007669"/>
    <property type="project" value="TreeGrafter"/>
</dbReference>
<keyword evidence="3 5" id="KW-0560">Oxidoreductase</keyword>
<dbReference type="EMBL" id="PZJH01000001">
    <property type="protein sequence ID" value="RAK46599.1"/>
    <property type="molecule type" value="Genomic_DNA"/>
</dbReference>
<feature type="domain" description="Ketopantoate reductase N-terminal" evidence="6">
    <location>
        <begin position="5"/>
        <end position="133"/>
    </location>
</feature>
<dbReference type="InterPro" id="IPR008927">
    <property type="entry name" value="6-PGluconate_DH-like_C_sf"/>
</dbReference>
<evidence type="ECO:0000256" key="4">
    <source>
        <dbReference type="ARBA" id="ARBA00048640"/>
    </source>
</evidence>
<dbReference type="NCBIfam" id="NF009542">
    <property type="entry name" value="PRK12921.1-4"/>
    <property type="match status" value="1"/>
</dbReference>
<comment type="catalytic activity">
    <reaction evidence="4">
        <text>6-phospho-D-gluconate + NADP(+) = D-ribulose 5-phosphate + CO2 + NADPH</text>
        <dbReference type="Rhea" id="RHEA:10116"/>
        <dbReference type="ChEBI" id="CHEBI:16526"/>
        <dbReference type="ChEBI" id="CHEBI:57783"/>
        <dbReference type="ChEBI" id="CHEBI:58121"/>
        <dbReference type="ChEBI" id="CHEBI:58349"/>
        <dbReference type="ChEBI" id="CHEBI:58759"/>
        <dbReference type="EC" id="1.1.1.44"/>
    </reaction>
</comment>
<dbReference type="PANTHER" id="PTHR21708:SF26">
    <property type="entry name" value="2-DEHYDROPANTOATE 2-REDUCTASE"/>
    <property type="match status" value="1"/>
</dbReference>
<evidence type="ECO:0000259" key="6">
    <source>
        <dbReference type="Pfam" id="PF02558"/>
    </source>
</evidence>
<dbReference type="Pfam" id="PF02558">
    <property type="entry name" value="ApbA"/>
    <property type="match status" value="1"/>
</dbReference>
<name>A0A327ZWI8_9STAP</name>
<evidence type="ECO:0000256" key="1">
    <source>
        <dbReference type="ARBA" id="ARBA00007870"/>
    </source>
</evidence>
<dbReference type="Gene3D" id="1.10.1040.10">
    <property type="entry name" value="N-(1-d-carboxylethyl)-l-norvaline Dehydrogenase, domain 2"/>
    <property type="match status" value="1"/>
</dbReference>
<dbReference type="Gene3D" id="3.40.50.720">
    <property type="entry name" value="NAD(P)-binding Rossmann-like Domain"/>
    <property type="match status" value="1"/>
</dbReference>
<protein>
    <recommendedName>
        <fullName evidence="5">2-dehydropantoate 2-reductase</fullName>
        <ecNumber evidence="5">1.1.1.169</ecNumber>
    </recommendedName>
    <alternativeName>
        <fullName evidence="5">Ketopantoate reductase</fullName>
    </alternativeName>
</protein>
<dbReference type="EC" id="1.1.1.169" evidence="5"/>
<comment type="similarity">
    <text evidence="1 5">Belongs to the ketopantoate reductase family.</text>
</comment>
<dbReference type="InterPro" id="IPR036291">
    <property type="entry name" value="NAD(P)-bd_dom_sf"/>
</dbReference>
<feature type="domain" description="Ketopantoate reductase C-terminal" evidence="7">
    <location>
        <begin position="163"/>
        <end position="285"/>
    </location>
</feature>
<comment type="catalytic activity">
    <reaction evidence="5">
        <text>(R)-pantoate + NADP(+) = 2-dehydropantoate + NADPH + H(+)</text>
        <dbReference type="Rhea" id="RHEA:16233"/>
        <dbReference type="ChEBI" id="CHEBI:11561"/>
        <dbReference type="ChEBI" id="CHEBI:15378"/>
        <dbReference type="ChEBI" id="CHEBI:15980"/>
        <dbReference type="ChEBI" id="CHEBI:57783"/>
        <dbReference type="ChEBI" id="CHEBI:58349"/>
        <dbReference type="EC" id="1.1.1.169"/>
    </reaction>
</comment>
<dbReference type="AlphaFoldDB" id="A0A327ZWI8"/>